<dbReference type="EMBL" id="FQ312005">
    <property type="protein sequence ID" value="CBW26016.1"/>
    <property type="molecule type" value="Genomic_DNA"/>
</dbReference>
<dbReference type="HOGENOM" id="CLU_2450501_0_0_7"/>
<evidence type="ECO:0000313" key="2">
    <source>
        <dbReference type="Proteomes" id="UP000008963"/>
    </source>
</evidence>
<evidence type="ECO:0000313" key="1">
    <source>
        <dbReference type="EMBL" id="CBW26016.1"/>
    </source>
</evidence>
<name>E1WYG8_HALMS</name>
<reference evidence="2" key="1">
    <citation type="journal article" date="2013" name="ISME J.">
        <title>A small predatory core genome in the divergent marine Bacteriovorax marinus SJ and the terrestrial Bdellovibrio bacteriovorus.</title>
        <authorList>
            <person name="Crossman L.C."/>
            <person name="Chen H."/>
            <person name="Cerdeno-Tarraga A.M."/>
            <person name="Brooks K."/>
            <person name="Quail M.A."/>
            <person name="Pineiro S.A."/>
            <person name="Hobley L."/>
            <person name="Sockett R.E."/>
            <person name="Bentley S.D."/>
            <person name="Parkhill J."/>
            <person name="Williams H.N."/>
            <person name="Stine O.C."/>
        </authorList>
    </citation>
    <scope>NUCLEOTIDE SEQUENCE [LARGE SCALE GENOMIC DNA]</scope>
    <source>
        <strain evidence="2">ATCC BAA-682 / DSM 15412 / SJ</strain>
    </source>
</reference>
<dbReference type="KEGG" id="bmx:BMS_1137"/>
<accession>E1WYG8</accession>
<gene>
    <name evidence="1" type="ordered locus">BMS_1137</name>
</gene>
<proteinExistence type="predicted"/>
<dbReference type="AlphaFoldDB" id="E1WYG8"/>
<dbReference type="Proteomes" id="UP000008963">
    <property type="component" value="Chromosome"/>
</dbReference>
<dbReference type="STRING" id="862908.BMS_1137"/>
<sequence>MLLGKRLLRLIGTPNIEKFWSTLSILSYKVKYMEIRTIDESEYSNAKALLLKCYKKQAPMHIIEKEETLACVKDERVIGIASLWRNQLP</sequence>
<organism evidence="1 2">
    <name type="scientific">Halobacteriovorax marinus (strain ATCC BAA-682 / DSM 15412 / SJ)</name>
    <name type="common">Bacteriovorax marinus</name>
    <dbReference type="NCBI Taxonomy" id="862908"/>
    <lineage>
        <taxon>Bacteria</taxon>
        <taxon>Pseudomonadati</taxon>
        <taxon>Bdellovibrionota</taxon>
        <taxon>Bacteriovoracia</taxon>
        <taxon>Bacteriovoracales</taxon>
        <taxon>Halobacteriovoraceae</taxon>
        <taxon>Halobacteriovorax</taxon>
    </lineage>
</organism>
<keyword evidence="2" id="KW-1185">Reference proteome</keyword>
<protein>
    <submittedName>
        <fullName evidence="1">Uncharacterized protein</fullName>
    </submittedName>
</protein>
<dbReference type="PATRIC" id="fig|862908.3.peg.1083"/>